<evidence type="ECO:0000313" key="8">
    <source>
        <dbReference type="Proteomes" id="UP000509594"/>
    </source>
</evidence>
<evidence type="ECO:0000256" key="6">
    <source>
        <dbReference type="ARBA" id="ARBA00023141"/>
    </source>
</evidence>
<dbReference type="InterPro" id="IPR027417">
    <property type="entry name" value="P-loop_NTPase"/>
</dbReference>
<keyword evidence="8" id="KW-1185">Reference proteome</keyword>
<gene>
    <name evidence="7" type="ORF">HWN40_10425</name>
</gene>
<keyword evidence="3" id="KW-0547">Nucleotide-binding</keyword>
<organism evidence="7 8">
    <name type="scientific">Methanolobus zinderi</name>
    <dbReference type="NCBI Taxonomy" id="536044"/>
    <lineage>
        <taxon>Archaea</taxon>
        <taxon>Methanobacteriati</taxon>
        <taxon>Methanobacteriota</taxon>
        <taxon>Stenosarchaea group</taxon>
        <taxon>Methanomicrobia</taxon>
        <taxon>Methanosarcinales</taxon>
        <taxon>Methanosarcinaceae</taxon>
        <taxon>Methanolobus</taxon>
    </lineage>
</organism>
<keyword evidence="1" id="KW-0028">Amino-acid biosynthesis</keyword>
<evidence type="ECO:0000256" key="2">
    <source>
        <dbReference type="ARBA" id="ARBA00022679"/>
    </source>
</evidence>
<dbReference type="GeneID" id="55822094"/>
<dbReference type="GO" id="GO:0004765">
    <property type="term" value="F:shikimate kinase activity"/>
    <property type="evidence" value="ECO:0007669"/>
    <property type="project" value="TreeGrafter"/>
</dbReference>
<dbReference type="GO" id="GO:0009073">
    <property type="term" value="P:aromatic amino acid family biosynthetic process"/>
    <property type="evidence" value="ECO:0007669"/>
    <property type="project" value="UniProtKB-KW"/>
</dbReference>
<keyword evidence="6" id="KW-0057">Aromatic amino acid biosynthesis</keyword>
<dbReference type="RefSeq" id="WP_176965670.1">
    <property type="nucleotide sequence ID" value="NZ_CP058215.1"/>
</dbReference>
<dbReference type="OrthoDB" id="8730at2157"/>
<dbReference type="InterPro" id="IPR031322">
    <property type="entry name" value="Shikimate/glucono_kinase"/>
</dbReference>
<dbReference type="CDD" id="cd00464">
    <property type="entry name" value="SK"/>
    <property type="match status" value="1"/>
</dbReference>
<evidence type="ECO:0000256" key="1">
    <source>
        <dbReference type="ARBA" id="ARBA00022605"/>
    </source>
</evidence>
<reference evidence="7 8" key="1">
    <citation type="submission" date="2020-06" db="EMBL/GenBank/DDBJ databases">
        <title>Methanolobus halotolerans sp. nov., isolated from a saline lake Tus in Siberia.</title>
        <authorList>
            <person name="Shen Y."/>
            <person name="Chen S.-C."/>
            <person name="Lai M.-C."/>
            <person name="Huang H.-H."/>
            <person name="Chiu H.-H."/>
            <person name="Tang S.-L."/>
            <person name="Rogozin D.Y."/>
            <person name="Degermendzhy A.G."/>
        </authorList>
    </citation>
    <scope>NUCLEOTIDE SEQUENCE [LARGE SCALE GENOMIC DNA]</scope>
    <source>
        <strain evidence="7 8">DSM 21339</strain>
    </source>
</reference>
<dbReference type="AlphaFoldDB" id="A0A7D5EG37"/>
<evidence type="ECO:0000256" key="5">
    <source>
        <dbReference type="ARBA" id="ARBA00022840"/>
    </source>
</evidence>
<evidence type="ECO:0000313" key="7">
    <source>
        <dbReference type="EMBL" id="QLC50614.1"/>
    </source>
</evidence>
<dbReference type="PANTHER" id="PTHR21087">
    <property type="entry name" value="SHIKIMATE KINASE"/>
    <property type="match status" value="1"/>
</dbReference>
<keyword evidence="5" id="KW-0067">ATP-binding</keyword>
<dbReference type="Gene3D" id="3.40.50.300">
    <property type="entry name" value="P-loop containing nucleotide triphosphate hydrolases"/>
    <property type="match status" value="1"/>
</dbReference>
<protein>
    <submittedName>
        <fullName evidence="7">Shikimate kinase</fullName>
    </submittedName>
</protein>
<evidence type="ECO:0000256" key="4">
    <source>
        <dbReference type="ARBA" id="ARBA00022777"/>
    </source>
</evidence>
<dbReference type="PRINTS" id="PR01100">
    <property type="entry name" value="SHIKIMTKNASE"/>
</dbReference>
<dbReference type="Pfam" id="PF01202">
    <property type="entry name" value="SKI"/>
    <property type="match status" value="1"/>
</dbReference>
<dbReference type="KEGG" id="mzi:HWN40_10425"/>
<dbReference type="GO" id="GO:0005829">
    <property type="term" value="C:cytosol"/>
    <property type="evidence" value="ECO:0007669"/>
    <property type="project" value="TreeGrafter"/>
</dbReference>
<sequence length="168" mass="18774">MIITLIGMPGAGKSSAGKMLARRLGYCFIDTDDLVREYSGAALQQLIDEKGDLALIDVEEQCILSLELQDNCIISTGGSVIYSEKAMHFLQENSCIVFLDVPFGIIKIRLSNLDTRGVVGLKDKGLYQLYRERSLLYAEFADIRIKVRGKDKIKDVVEKIVMQLPDKL</sequence>
<dbReference type="EMBL" id="CP058215">
    <property type="protein sequence ID" value="QLC50614.1"/>
    <property type="molecule type" value="Genomic_DNA"/>
</dbReference>
<dbReference type="GO" id="GO:0008652">
    <property type="term" value="P:amino acid biosynthetic process"/>
    <property type="evidence" value="ECO:0007669"/>
    <property type="project" value="UniProtKB-KW"/>
</dbReference>
<dbReference type="Proteomes" id="UP000509594">
    <property type="component" value="Chromosome"/>
</dbReference>
<dbReference type="SUPFAM" id="SSF52540">
    <property type="entry name" value="P-loop containing nucleoside triphosphate hydrolases"/>
    <property type="match status" value="1"/>
</dbReference>
<keyword evidence="2" id="KW-0808">Transferase</keyword>
<name>A0A7D5EG37_9EURY</name>
<accession>A0A7D5EG37</accession>
<evidence type="ECO:0000256" key="3">
    <source>
        <dbReference type="ARBA" id="ARBA00022741"/>
    </source>
</evidence>
<dbReference type="InterPro" id="IPR000623">
    <property type="entry name" value="Shikimate_kinase/TSH1"/>
</dbReference>
<proteinExistence type="inferred from homology"/>
<dbReference type="PANTHER" id="PTHR21087:SF16">
    <property type="entry name" value="SHIKIMATE KINASE 1, CHLOROPLASTIC"/>
    <property type="match status" value="1"/>
</dbReference>
<dbReference type="HAMAP" id="MF_00109">
    <property type="entry name" value="Shikimate_kinase"/>
    <property type="match status" value="1"/>
</dbReference>
<dbReference type="GO" id="GO:0005524">
    <property type="term" value="F:ATP binding"/>
    <property type="evidence" value="ECO:0007669"/>
    <property type="project" value="UniProtKB-KW"/>
</dbReference>
<keyword evidence="4 7" id="KW-0418">Kinase</keyword>